<keyword evidence="5 6" id="KW-0472">Membrane</keyword>
<reference evidence="9 10" key="1">
    <citation type="submission" date="2015-09" db="EMBL/GenBank/DDBJ databases">
        <title>Complete genome sequence of Defluviimonas alba cai42t isolated from an oilfield in Xinjiang.</title>
        <authorList>
            <person name="Geng S."/>
            <person name="Pan X."/>
            <person name="Wu X."/>
        </authorList>
    </citation>
    <scope>NUCLEOTIDE SEQUENCE [LARGE SCALE GENOMIC DNA]</scope>
    <source>
        <strain evidence="10">cai42</strain>
    </source>
</reference>
<dbReference type="InterPro" id="IPR003838">
    <property type="entry name" value="ABC3_permease_C"/>
</dbReference>
<evidence type="ECO:0000256" key="5">
    <source>
        <dbReference type="ARBA" id="ARBA00023136"/>
    </source>
</evidence>
<dbReference type="PANTHER" id="PTHR43738:SF3">
    <property type="entry name" value="ABC TRANSPORTER PERMEASE"/>
    <property type="match status" value="1"/>
</dbReference>
<dbReference type="RefSeq" id="WP_066816001.1">
    <property type="nucleotide sequence ID" value="NZ_CP012661.1"/>
</dbReference>
<feature type="transmembrane region" description="Helical" evidence="6">
    <location>
        <begin position="256"/>
        <end position="283"/>
    </location>
</feature>
<accession>A0A159Z6W4</accession>
<dbReference type="AlphaFoldDB" id="A0A159Z6W4"/>
<dbReference type="PATRIC" id="fig|1335048.3.peg.4036"/>
<evidence type="ECO:0000256" key="3">
    <source>
        <dbReference type="ARBA" id="ARBA00022692"/>
    </source>
</evidence>
<proteinExistence type="predicted"/>
<dbReference type="PANTHER" id="PTHR43738">
    <property type="entry name" value="ABC TRANSPORTER, MEMBRANE PROTEIN"/>
    <property type="match status" value="1"/>
</dbReference>
<dbReference type="STRING" id="1335048.AKL17_3894"/>
<feature type="domain" description="ABC3 transporter permease C-terminal" evidence="7">
    <location>
        <begin position="264"/>
        <end position="372"/>
    </location>
</feature>
<keyword evidence="2" id="KW-1003">Cell membrane</keyword>
<dbReference type="GO" id="GO:0005886">
    <property type="term" value="C:plasma membrane"/>
    <property type="evidence" value="ECO:0007669"/>
    <property type="project" value="UniProtKB-SubCell"/>
</dbReference>
<organism evidence="9 10">
    <name type="scientific">Frigidibacter mobilis</name>
    <dbReference type="NCBI Taxonomy" id="1335048"/>
    <lineage>
        <taxon>Bacteria</taxon>
        <taxon>Pseudomonadati</taxon>
        <taxon>Pseudomonadota</taxon>
        <taxon>Alphaproteobacteria</taxon>
        <taxon>Rhodobacterales</taxon>
        <taxon>Paracoccaceae</taxon>
        <taxon>Frigidibacter</taxon>
    </lineage>
</organism>
<evidence type="ECO:0000259" key="8">
    <source>
        <dbReference type="Pfam" id="PF12704"/>
    </source>
</evidence>
<dbReference type="Pfam" id="PF12704">
    <property type="entry name" value="MacB_PCD"/>
    <property type="match status" value="1"/>
</dbReference>
<keyword evidence="10" id="KW-1185">Reference proteome</keyword>
<feature type="transmembrane region" description="Helical" evidence="6">
    <location>
        <begin position="20"/>
        <end position="38"/>
    </location>
</feature>
<dbReference type="Pfam" id="PF02687">
    <property type="entry name" value="FtsX"/>
    <property type="match status" value="1"/>
</dbReference>
<evidence type="ECO:0000313" key="10">
    <source>
        <dbReference type="Proteomes" id="UP000076128"/>
    </source>
</evidence>
<sequence>MGYLGLARRNAWRKPLRTGLLMVCVAIAFLIYGLTASFQHGSQGAAGASEDLLGVMSAAGRGQSLPMAYLPRLESAPGVAAVAWMTRLRGFAGAETNVIAVSAADPERLAAVNGPELGLTPDLMAGLNGARDRVLVGRALAEAQGWSSGQRITVTAFDTQTTAGNRDWQFEIAGIFEGTGPSTDTYFVIARYDYVNALRARGADRVDAFLLRPQEGVSSGELARSIDALFANSAAPTRTQTEKQFLEAFLRQFADVGLIIGLVVGAAFVTLLMIVINTLVLALRERRFEIGVLKTLGFSKRRILALILAETLFIFVVGGSIGLVLAKLATLLAGASLGLVLAPQILGKAIGLILLLGTVSGLIPAISTMRSPVITALRTR</sequence>
<feature type="transmembrane region" description="Helical" evidence="6">
    <location>
        <begin position="303"/>
        <end position="325"/>
    </location>
</feature>
<feature type="transmembrane region" description="Helical" evidence="6">
    <location>
        <begin position="345"/>
        <end position="366"/>
    </location>
</feature>
<name>A0A159Z6W4_9RHOB</name>
<dbReference type="EMBL" id="CP012661">
    <property type="protein sequence ID" value="AMY71116.1"/>
    <property type="molecule type" value="Genomic_DNA"/>
</dbReference>
<evidence type="ECO:0000313" key="9">
    <source>
        <dbReference type="EMBL" id="AMY71116.1"/>
    </source>
</evidence>
<dbReference type="InterPro" id="IPR025857">
    <property type="entry name" value="MacB_PCD"/>
</dbReference>
<gene>
    <name evidence="9" type="ORF">AKL17_3894</name>
</gene>
<evidence type="ECO:0000256" key="2">
    <source>
        <dbReference type="ARBA" id="ARBA00022475"/>
    </source>
</evidence>
<evidence type="ECO:0000259" key="7">
    <source>
        <dbReference type="Pfam" id="PF02687"/>
    </source>
</evidence>
<dbReference type="OrthoDB" id="9775474at2"/>
<dbReference type="KEGG" id="daa:AKL17_3894"/>
<protein>
    <recommendedName>
        <fullName evidence="11">ABC transport system permease protein</fullName>
    </recommendedName>
</protein>
<evidence type="ECO:0000256" key="1">
    <source>
        <dbReference type="ARBA" id="ARBA00004651"/>
    </source>
</evidence>
<keyword evidence="3 6" id="KW-0812">Transmembrane</keyword>
<evidence type="ECO:0000256" key="4">
    <source>
        <dbReference type="ARBA" id="ARBA00022989"/>
    </source>
</evidence>
<dbReference type="InterPro" id="IPR051125">
    <property type="entry name" value="ABC-4/HrtB_transporter"/>
</dbReference>
<dbReference type="Proteomes" id="UP000076128">
    <property type="component" value="Chromosome"/>
</dbReference>
<evidence type="ECO:0008006" key="11">
    <source>
        <dbReference type="Google" id="ProtNLM"/>
    </source>
</evidence>
<keyword evidence="4 6" id="KW-1133">Transmembrane helix</keyword>
<comment type="subcellular location">
    <subcellularLocation>
        <location evidence="1">Cell membrane</location>
        <topology evidence="1">Multi-pass membrane protein</topology>
    </subcellularLocation>
</comment>
<feature type="domain" description="MacB-like periplasmic core" evidence="8">
    <location>
        <begin position="22"/>
        <end position="228"/>
    </location>
</feature>
<evidence type="ECO:0000256" key="6">
    <source>
        <dbReference type="SAM" id="Phobius"/>
    </source>
</evidence>